<name>A0A7G5B0Y0_9CAUD</name>
<evidence type="ECO:0000313" key="1">
    <source>
        <dbReference type="EMBL" id="QMV29953.1"/>
    </source>
</evidence>
<sequence>MPRPFEAFEVINKTDFAILRARPQDRIDDGLSEFIVQMRGWPYTRIFGTVYMPGSFKRTNYDSTSPFFKEIQTVLKDLGLEQTGRQYNEPIEVRHYKTDMMITIIVPNTYSYTIPKREDDMSKELLKTENDRYQKNFVKLAHVGNNATLFDMSVKNIANGKVKKLYRVNLDKSTLTDAIEKLAIQDDDHPSLYYVYKGNMAYDRLQEVLGKLGITRKLARRDRFPVVKRNGGYIMELSQTAFVYKETEYSVTQRDKREKGIASGNTERKKAPIHENTHNLLKSTAVEMGNRLRSFEKSCPQDALSWERTDWESVCIERIQEALRRGRVFDAMNYLMFAQHHGWDTSKVLVAPECRTVSTEDIDSRTIPYTFATYKDYCDYNGLYSVLIDALDQAAYGKGMERHANNLPFEEQKMQTICDAQGSSKGMAYQAIKKILESEGMGYQAKKREILGAIVYAAGIIIWEEKQPIEE</sequence>
<organism evidence="1 2">
    <name type="scientific">Providencia phage vB_PreS-PibeRecoleta</name>
    <dbReference type="NCBI Taxonomy" id="2761109"/>
    <lineage>
        <taxon>Viruses</taxon>
        <taxon>Duplodnaviria</taxon>
        <taxon>Heunggongvirae</taxon>
        <taxon>Uroviricota</taxon>
        <taxon>Caudoviricetes</taxon>
        <taxon>Casjensviridae</taxon>
        <taxon>Redjacvirus</taxon>
        <taxon>Redjacvirus piberecoleta</taxon>
    </lineage>
</organism>
<dbReference type="EMBL" id="MT675124">
    <property type="protein sequence ID" value="QMV29953.1"/>
    <property type="molecule type" value="Genomic_DNA"/>
</dbReference>
<reference evidence="2" key="1">
    <citation type="submission" date="2020-06" db="EMBL/GenBank/DDBJ databases">
        <title>Complete genome sequences of Providencia rettgeri bacteriophages PibeRecoleta, Stilesk and PatoteraRojo.</title>
        <authorList>
            <person name="Batinovic S."/>
            <person name="Chan H.T."/>
            <person name="Stiles J."/>
            <person name="Petrovski S."/>
        </authorList>
    </citation>
    <scope>NUCLEOTIDE SEQUENCE [LARGE SCALE GENOMIC DNA]</scope>
</reference>
<dbReference type="KEGG" id="vg:62682473"/>
<keyword evidence="2" id="KW-1185">Reference proteome</keyword>
<accession>A0A7G5B0Y0</accession>
<proteinExistence type="predicted"/>
<dbReference type="Proteomes" id="UP000515430">
    <property type="component" value="Segment"/>
</dbReference>
<dbReference type="RefSeq" id="YP_009999839.1">
    <property type="nucleotide sequence ID" value="NC_053009.1"/>
</dbReference>
<evidence type="ECO:0000313" key="2">
    <source>
        <dbReference type="Proteomes" id="UP000515430"/>
    </source>
</evidence>
<dbReference type="GeneID" id="62682473"/>
<protein>
    <submittedName>
        <fullName evidence="1">Uncharacterized protein</fullName>
    </submittedName>
</protein>